<feature type="transmembrane region" description="Helical" evidence="1">
    <location>
        <begin position="209"/>
        <end position="233"/>
    </location>
</feature>
<evidence type="ECO:0000313" key="3">
    <source>
        <dbReference type="Proteomes" id="UP000597762"/>
    </source>
</evidence>
<name>A0A812BXI3_ACAPH</name>
<dbReference type="EMBL" id="CAHIKZ030000891">
    <property type="protein sequence ID" value="CAE1243836.1"/>
    <property type="molecule type" value="Genomic_DNA"/>
</dbReference>
<accession>A0A812BXI3</accession>
<keyword evidence="1" id="KW-1133">Transmembrane helix</keyword>
<evidence type="ECO:0000313" key="2">
    <source>
        <dbReference type="EMBL" id="CAE1243836.1"/>
    </source>
</evidence>
<feature type="transmembrane region" description="Helical" evidence="1">
    <location>
        <begin position="52"/>
        <end position="73"/>
    </location>
</feature>
<evidence type="ECO:0000256" key="1">
    <source>
        <dbReference type="SAM" id="Phobius"/>
    </source>
</evidence>
<sequence>MTRLGLGEIRCRKEDLAVKKGWLETPSKAYRIQFYSTGEDVGRGLHLFCHSLLSLFLILSYIFALSFFLFFLFAKISPSFNKFSAFLFLSSFLFSFFLSFFLSSFLYLFIHLFICLCRNILLNSCLIVRFFLSFKNYVSFYRSPLWQFSFRFYVPFFIAFFHFFFIFHYSIFLRFFPFFSISFTFIFLFFSFILSFLHNFSSLSLTTFFILFLVPSLFLLLLFTLCNFVLSFLYLSFPFFCVRSFFLSFFLSFLLSFLFFFLFFSFFQSETNKKCERKCYDALDRIPRLFYSALHSTALCPSQLMVYSSSLRSKYKLS</sequence>
<reference evidence="2" key="1">
    <citation type="submission" date="2021-01" db="EMBL/GenBank/DDBJ databases">
        <authorList>
            <person name="Li R."/>
            <person name="Bekaert M."/>
        </authorList>
    </citation>
    <scope>NUCLEOTIDE SEQUENCE</scope>
    <source>
        <strain evidence="2">Farmed</strain>
    </source>
</reference>
<keyword evidence="3" id="KW-1185">Reference proteome</keyword>
<dbReference type="Proteomes" id="UP000597762">
    <property type="component" value="Unassembled WGS sequence"/>
</dbReference>
<feature type="transmembrane region" description="Helical" evidence="1">
    <location>
        <begin position="85"/>
        <end position="102"/>
    </location>
</feature>
<keyword evidence="1" id="KW-0812">Transmembrane</keyword>
<organism evidence="2 3">
    <name type="scientific">Acanthosepion pharaonis</name>
    <name type="common">Pharaoh cuttlefish</name>
    <name type="synonym">Sepia pharaonis</name>
    <dbReference type="NCBI Taxonomy" id="158019"/>
    <lineage>
        <taxon>Eukaryota</taxon>
        <taxon>Metazoa</taxon>
        <taxon>Spiralia</taxon>
        <taxon>Lophotrochozoa</taxon>
        <taxon>Mollusca</taxon>
        <taxon>Cephalopoda</taxon>
        <taxon>Coleoidea</taxon>
        <taxon>Decapodiformes</taxon>
        <taxon>Sepiida</taxon>
        <taxon>Sepiina</taxon>
        <taxon>Sepiidae</taxon>
        <taxon>Acanthosepion</taxon>
    </lineage>
</organism>
<feature type="transmembrane region" description="Helical" evidence="1">
    <location>
        <begin position="108"/>
        <end position="132"/>
    </location>
</feature>
<feature type="transmembrane region" description="Helical" evidence="1">
    <location>
        <begin position="245"/>
        <end position="267"/>
    </location>
</feature>
<dbReference type="AlphaFoldDB" id="A0A812BXI3"/>
<proteinExistence type="predicted"/>
<keyword evidence="1" id="KW-0472">Membrane</keyword>
<comment type="caution">
    <text evidence="2">The sequence shown here is derived from an EMBL/GenBank/DDBJ whole genome shotgun (WGS) entry which is preliminary data.</text>
</comment>
<feature type="transmembrane region" description="Helical" evidence="1">
    <location>
        <begin position="152"/>
        <end position="172"/>
    </location>
</feature>
<feature type="transmembrane region" description="Helical" evidence="1">
    <location>
        <begin position="178"/>
        <end position="197"/>
    </location>
</feature>
<gene>
    <name evidence="2" type="ORF">SPHA_24042</name>
</gene>
<protein>
    <submittedName>
        <fullName evidence="2">Uncharacterized protein</fullName>
    </submittedName>
</protein>